<feature type="chain" id="PRO_5032748687" evidence="1">
    <location>
        <begin position="28"/>
        <end position="203"/>
    </location>
</feature>
<dbReference type="AlphaFoldDB" id="A0A848QMD8"/>
<gene>
    <name evidence="3" type="ORF">HKD42_01420</name>
</gene>
<dbReference type="SUPFAM" id="SSF159594">
    <property type="entry name" value="XCC0632-like"/>
    <property type="match status" value="1"/>
</dbReference>
<keyword evidence="4" id="KW-1185">Reference proteome</keyword>
<dbReference type="Proteomes" id="UP000561181">
    <property type="component" value="Unassembled WGS sequence"/>
</dbReference>
<name>A0A848QMD8_9SPHN</name>
<feature type="domain" description="ABC-type transport auxiliary lipoprotein component" evidence="2">
    <location>
        <begin position="42"/>
        <end position="188"/>
    </location>
</feature>
<evidence type="ECO:0000256" key="1">
    <source>
        <dbReference type="SAM" id="SignalP"/>
    </source>
</evidence>
<evidence type="ECO:0000313" key="4">
    <source>
        <dbReference type="Proteomes" id="UP000561181"/>
    </source>
</evidence>
<sequence>MMVTMFRSGMALAGAALLSGCVSFGGAEPPPSLLTLTPDTALPAGVTAQSGQSSAIRIFPLETPAKLNVTRVPVQVDATEIAFLKDAVWIEKPARLFRSLMAETIRARTSTFVIDGDDPGMKADGNLRGVIREFGYDARNGSVIVRFDAVWSVGADATYTQRFESVQGGVVAEAGPVAEALNIAANDVAGQVNDWIVGAGTAD</sequence>
<dbReference type="Gene3D" id="3.40.50.10610">
    <property type="entry name" value="ABC-type transport auxiliary lipoprotein component"/>
    <property type="match status" value="1"/>
</dbReference>
<dbReference type="InterPro" id="IPR005586">
    <property type="entry name" value="ABC_trans_aux"/>
</dbReference>
<proteinExistence type="predicted"/>
<dbReference type="EMBL" id="JABCRE010000002">
    <property type="protein sequence ID" value="NMW30716.1"/>
    <property type="molecule type" value="Genomic_DNA"/>
</dbReference>
<dbReference type="Pfam" id="PF03886">
    <property type="entry name" value="ABC_trans_aux"/>
    <property type="match status" value="1"/>
</dbReference>
<feature type="signal peptide" evidence="1">
    <location>
        <begin position="1"/>
        <end position="27"/>
    </location>
</feature>
<accession>A0A848QMD8</accession>
<organism evidence="3 4">
    <name type="scientific">Pontixanthobacter rizhaonensis</name>
    <dbReference type="NCBI Taxonomy" id="2730337"/>
    <lineage>
        <taxon>Bacteria</taxon>
        <taxon>Pseudomonadati</taxon>
        <taxon>Pseudomonadota</taxon>
        <taxon>Alphaproteobacteria</taxon>
        <taxon>Sphingomonadales</taxon>
        <taxon>Erythrobacteraceae</taxon>
        <taxon>Pontixanthobacter</taxon>
    </lineage>
</organism>
<evidence type="ECO:0000313" key="3">
    <source>
        <dbReference type="EMBL" id="NMW30716.1"/>
    </source>
</evidence>
<evidence type="ECO:0000259" key="2">
    <source>
        <dbReference type="Pfam" id="PF03886"/>
    </source>
</evidence>
<keyword evidence="1" id="KW-0732">Signal</keyword>
<protein>
    <submittedName>
        <fullName evidence="3">ABC transporter</fullName>
    </submittedName>
</protein>
<dbReference type="PROSITE" id="PS51257">
    <property type="entry name" value="PROKAR_LIPOPROTEIN"/>
    <property type="match status" value="1"/>
</dbReference>
<reference evidence="3 4" key="1">
    <citation type="submission" date="2020-04" db="EMBL/GenBank/DDBJ databases">
        <authorList>
            <person name="Liu A."/>
        </authorList>
    </citation>
    <scope>NUCLEOTIDE SEQUENCE [LARGE SCALE GENOMIC DNA]</scope>
    <source>
        <strain evidence="3 4">RZ02</strain>
    </source>
</reference>
<comment type="caution">
    <text evidence="3">The sequence shown here is derived from an EMBL/GenBank/DDBJ whole genome shotgun (WGS) entry which is preliminary data.</text>
</comment>